<reference evidence="1 2" key="1">
    <citation type="journal article" date="2004" name="Int. J. Syst. Evol. Microbiol.">
        <title>Kaistella koreensis gen. nov., sp. nov., a novel member of the Chryseobacterium-Bergeyella-Riemerella branch.</title>
        <authorList>
            <person name="Kim M.K."/>
            <person name="Im W.T."/>
            <person name="Shin Y.K."/>
            <person name="Lim J.H."/>
            <person name="Kim S.H."/>
            <person name="Lee B.C."/>
            <person name="Park M.Y."/>
            <person name="Lee K.Y."/>
            <person name="Lee S.T."/>
        </authorList>
    </citation>
    <scope>NUCLEOTIDE SEQUENCE [LARGE SCALE GENOMIC DNA]</scope>
    <source>
        <strain evidence="1 2">CCUG 49689</strain>
    </source>
</reference>
<proteinExistence type="predicted"/>
<dbReference type="STRING" id="1304281.ACM44_14810"/>
<dbReference type="Proteomes" id="UP000035900">
    <property type="component" value="Unassembled WGS sequence"/>
</dbReference>
<dbReference type="EMBL" id="LFNG01000062">
    <property type="protein sequence ID" value="KMQ67011.1"/>
    <property type="molecule type" value="Genomic_DNA"/>
</dbReference>
<dbReference type="AlphaFoldDB" id="A0A0J7ILS9"/>
<evidence type="ECO:0000313" key="1">
    <source>
        <dbReference type="EMBL" id="KMQ67011.1"/>
    </source>
</evidence>
<accession>A0A0J7ILS9</accession>
<name>A0A0J7ILS9_9FLAO</name>
<gene>
    <name evidence="1" type="ORF">ACM44_14810</name>
</gene>
<protein>
    <submittedName>
        <fullName evidence="1">Uncharacterized protein</fullName>
    </submittedName>
</protein>
<comment type="caution">
    <text evidence="1">The sequence shown here is derived from an EMBL/GenBank/DDBJ whole genome shotgun (WGS) entry which is preliminary data.</text>
</comment>
<dbReference type="PATRIC" id="fig|1304281.5.peg.3244"/>
<dbReference type="RefSeq" id="WP_048500837.1">
    <property type="nucleotide sequence ID" value="NZ_LFNG01000062.1"/>
</dbReference>
<evidence type="ECO:0000313" key="2">
    <source>
        <dbReference type="Proteomes" id="UP000035900"/>
    </source>
</evidence>
<keyword evidence="2" id="KW-1185">Reference proteome</keyword>
<sequence length="78" mass="9042">MATKKSREDLSTNKILNRASSEVDGFAQLRQRFERNISILGRSKRTFDNYSRHVSCCEEKPQKTTSKGCPTPQKKQFF</sequence>
<organism evidence="1 2">
    <name type="scientific">Chryseobacterium koreense CCUG 49689</name>
    <dbReference type="NCBI Taxonomy" id="1304281"/>
    <lineage>
        <taxon>Bacteria</taxon>
        <taxon>Pseudomonadati</taxon>
        <taxon>Bacteroidota</taxon>
        <taxon>Flavobacteriia</taxon>
        <taxon>Flavobacteriales</taxon>
        <taxon>Weeksellaceae</taxon>
        <taxon>Chryseobacterium group</taxon>
        <taxon>Chryseobacterium</taxon>
    </lineage>
</organism>